<feature type="region of interest" description="Disordered" evidence="1">
    <location>
        <begin position="273"/>
        <end position="327"/>
    </location>
</feature>
<name>A0A843WSL8_COLES</name>
<gene>
    <name evidence="3" type="ORF">Taro_039817</name>
</gene>
<dbReference type="GO" id="GO:0003723">
    <property type="term" value="F:RNA binding"/>
    <property type="evidence" value="ECO:0007669"/>
    <property type="project" value="TreeGrafter"/>
</dbReference>
<protein>
    <submittedName>
        <fullName evidence="3">Uncharacterized protein</fullName>
    </submittedName>
</protein>
<evidence type="ECO:0000256" key="2">
    <source>
        <dbReference type="SAM" id="Phobius"/>
    </source>
</evidence>
<keyword evidence="2" id="KW-0472">Membrane</keyword>
<dbReference type="PANTHER" id="PTHR36884:SF1">
    <property type="entry name" value="FIP1[V]-LIKE PROTEIN"/>
    <property type="match status" value="1"/>
</dbReference>
<dbReference type="Proteomes" id="UP000652761">
    <property type="component" value="Unassembled WGS sequence"/>
</dbReference>
<feature type="compositionally biased region" description="Basic and acidic residues" evidence="1">
    <location>
        <begin position="208"/>
        <end position="219"/>
    </location>
</feature>
<accession>A0A843WSL8</accession>
<dbReference type="PANTHER" id="PTHR36884">
    <property type="entry name" value="FIP1[III]-LIKE PROTEIN"/>
    <property type="match status" value="1"/>
</dbReference>
<keyword evidence="2" id="KW-0812">Transmembrane</keyword>
<proteinExistence type="predicted"/>
<feature type="compositionally biased region" description="Acidic residues" evidence="1">
    <location>
        <begin position="175"/>
        <end position="185"/>
    </location>
</feature>
<reference evidence="3" key="1">
    <citation type="submission" date="2017-07" db="EMBL/GenBank/DDBJ databases">
        <title>Taro Niue Genome Assembly and Annotation.</title>
        <authorList>
            <person name="Atibalentja N."/>
            <person name="Keating K."/>
            <person name="Fields C.J."/>
        </authorList>
    </citation>
    <scope>NUCLEOTIDE SEQUENCE</scope>
    <source>
        <strain evidence="3">Niue_2</strain>
        <tissue evidence="3">Leaf</tissue>
    </source>
</reference>
<organism evidence="3 4">
    <name type="scientific">Colocasia esculenta</name>
    <name type="common">Wild taro</name>
    <name type="synonym">Arum esculentum</name>
    <dbReference type="NCBI Taxonomy" id="4460"/>
    <lineage>
        <taxon>Eukaryota</taxon>
        <taxon>Viridiplantae</taxon>
        <taxon>Streptophyta</taxon>
        <taxon>Embryophyta</taxon>
        <taxon>Tracheophyta</taxon>
        <taxon>Spermatophyta</taxon>
        <taxon>Magnoliopsida</taxon>
        <taxon>Liliopsida</taxon>
        <taxon>Araceae</taxon>
        <taxon>Aroideae</taxon>
        <taxon>Colocasieae</taxon>
        <taxon>Colocasia</taxon>
    </lineage>
</organism>
<keyword evidence="2" id="KW-1133">Transmembrane helix</keyword>
<feature type="region of interest" description="Disordered" evidence="1">
    <location>
        <begin position="17"/>
        <end position="110"/>
    </location>
</feature>
<evidence type="ECO:0000256" key="1">
    <source>
        <dbReference type="SAM" id="MobiDB-lite"/>
    </source>
</evidence>
<feature type="compositionally biased region" description="Basic and acidic residues" evidence="1">
    <location>
        <begin position="282"/>
        <end position="312"/>
    </location>
</feature>
<feature type="region of interest" description="Disordered" evidence="1">
    <location>
        <begin position="136"/>
        <end position="227"/>
    </location>
</feature>
<dbReference type="EMBL" id="NMUH01003757">
    <property type="protein sequence ID" value="MQM06984.1"/>
    <property type="molecule type" value="Genomic_DNA"/>
</dbReference>
<dbReference type="GO" id="GO:0006397">
    <property type="term" value="P:mRNA processing"/>
    <property type="evidence" value="ECO:0007669"/>
    <property type="project" value="InterPro"/>
</dbReference>
<feature type="transmembrane region" description="Helical" evidence="2">
    <location>
        <begin position="380"/>
        <end position="397"/>
    </location>
</feature>
<sequence>MEEDDEFGDLYADVLLSAAVTPGPSEHPARSENNDGDGGPPDPDPGRVFPGVPSGSASSKLPYRLQVQPVVPGVQEGGDEDRVLGQATVTEEQTPDWRGEEDGCSFPGDSGCGAAGGLPAQQKGGVFGGLKEEEVAGGSVEVPPPEEVRDDEEGVGVAEGGGASLQGRGVMVTSDIDEGAADSDQEPAIPGLSVSVAPVRSGVLDGTARGEEKVSRSDDWDSDSEDDLQIVLNDDKLGLAYGNRNVAAGVEDDDDDDEDGEDDLVIVADHDQQHPHPQHLQVAKEQEWDEESAHQPLDGEGKEKSEVTRENGEMGASPLAKTGFGSHGCHDQHHSQFKACIPMFDNYMSRIALVRCHYKAFSRLGNTGIPPSISGQVQQAYWVLLVVLGMLLVKFVLHLPWAS</sequence>
<evidence type="ECO:0000313" key="4">
    <source>
        <dbReference type="Proteomes" id="UP000652761"/>
    </source>
</evidence>
<comment type="caution">
    <text evidence="3">The sequence shown here is derived from an EMBL/GenBank/DDBJ whole genome shotgun (WGS) entry which is preliminary data.</text>
</comment>
<dbReference type="GO" id="GO:0016607">
    <property type="term" value="C:nuclear speck"/>
    <property type="evidence" value="ECO:0007669"/>
    <property type="project" value="TreeGrafter"/>
</dbReference>
<dbReference type="AlphaFoldDB" id="A0A843WSL8"/>
<evidence type="ECO:0000313" key="3">
    <source>
        <dbReference type="EMBL" id="MQM06984.1"/>
    </source>
</evidence>
<keyword evidence="4" id="KW-1185">Reference proteome</keyword>
<dbReference type="InterPro" id="IPR044976">
    <property type="entry name" value="FIPS5/FIPS3-like"/>
</dbReference>